<gene>
    <name evidence="3" type="ORF">SAMN04487894_10235</name>
</gene>
<feature type="signal peptide" evidence="1">
    <location>
        <begin position="1"/>
        <end position="19"/>
    </location>
</feature>
<dbReference type="SUPFAM" id="SSF55797">
    <property type="entry name" value="PR-1-like"/>
    <property type="match status" value="1"/>
</dbReference>
<dbReference type="PROSITE" id="PS51257">
    <property type="entry name" value="PROKAR_LIPOPROTEIN"/>
    <property type="match status" value="1"/>
</dbReference>
<dbReference type="OrthoDB" id="982527at2"/>
<dbReference type="AlphaFoldDB" id="A0A1G6KMV2"/>
<protein>
    <submittedName>
        <fullName evidence="3">Uncharacterized conserved protein YkwD, contains CAP (CSP/antigen 5/PR1) domain</fullName>
    </submittedName>
</protein>
<dbReference type="PANTHER" id="PTHR31157:SF1">
    <property type="entry name" value="SCP DOMAIN-CONTAINING PROTEIN"/>
    <property type="match status" value="1"/>
</dbReference>
<dbReference type="Gene3D" id="3.40.33.10">
    <property type="entry name" value="CAP"/>
    <property type="match status" value="1"/>
</dbReference>
<reference evidence="4" key="1">
    <citation type="submission" date="2016-10" db="EMBL/GenBank/DDBJ databases">
        <authorList>
            <person name="Varghese N."/>
            <person name="Submissions S."/>
        </authorList>
    </citation>
    <scope>NUCLEOTIDE SEQUENCE [LARGE SCALE GENOMIC DNA]</scope>
    <source>
        <strain evidence="4">DSM 25811 / CCM 8410 / LMG 26954 / E90</strain>
    </source>
</reference>
<feature type="chain" id="PRO_5011471857" evidence="1">
    <location>
        <begin position="20"/>
        <end position="167"/>
    </location>
</feature>
<dbReference type="Pfam" id="PF00188">
    <property type="entry name" value="CAP"/>
    <property type="match status" value="1"/>
</dbReference>
<proteinExistence type="predicted"/>
<dbReference type="EMBL" id="FMZO01000002">
    <property type="protein sequence ID" value="SDC32304.1"/>
    <property type="molecule type" value="Genomic_DNA"/>
</dbReference>
<dbReference type="Proteomes" id="UP000198757">
    <property type="component" value="Unassembled WGS sequence"/>
</dbReference>
<evidence type="ECO:0000313" key="3">
    <source>
        <dbReference type="EMBL" id="SDC32304.1"/>
    </source>
</evidence>
<dbReference type="RefSeq" id="WP_090388675.1">
    <property type="nucleotide sequence ID" value="NZ_FMZO01000002.1"/>
</dbReference>
<keyword evidence="4" id="KW-1185">Reference proteome</keyword>
<accession>A0A1G6KMV2</accession>
<evidence type="ECO:0000313" key="4">
    <source>
        <dbReference type="Proteomes" id="UP000198757"/>
    </source>
</evidence>
<dbReference type="PANTHER" id="PTHR31157">
    <property type="entry name" value="SCP DOMAIN-CONTAINING PROTEIN"/>
    <property type="match status" value="1"/>
</dbReference>
<keyword evidence="1" id="KW-0732">Signal</keyword>
<dbReference type="STRING" id="1285928.SAMN04487894_10235"/>
<dbReference type="InterPro" id="IPR014044">
    <property type="entry name" value="CAP_dom"/>
</dbReference>
<name>A0A1G6KMV2_NIADE</name>
<sequence>MVRALSFFLFLFVLLGVTACSSSKQPRSADDETGFGSRSFLQQINAIRARGCNCGGRKYPPVKAVSWNGQLENTAAAHSNYMLRRGRLSHSGRNGMMPEKRVAASGYRWSYVAENIAMGQRSTTEVIQSWLQSPQHCRNIMSRNVTEIGAARSGAYWTLVLAAPAYK</sequence>
<feature type="domain" description="SCP" evidence="2">
    <location>
        <begin position="43"/>
        <end position="153"/>
    </location>
</feature>
<dbReference type="InterPro" id="IPR035940">
    <property type="entry name" value="CAP_sf"/>
</dbReference>
<dbReference type="CDD" id="cd05379">
    <property type="entry name" value="CAP_bacterial"/>
    <property type="match status" value="1"/>
</dbReference>
<evidence type="ECO:0000256" key="1">
    <source>
        <dbReference type="SAM" id="SignalP"/>
    </source>
</evidence>
<evidence type="ECO:0000259" key="2">
    <source>
        <dbReference type="Pfam" id="PF00188"/>
    </source>
</evidence>
<organism evidence="3 4">
    <name type="scientific">Niabella drilacis (strain DSM 25811 / CCM 8410 / CCUG 62505 / LMG 26954 / E90)</name>
    <dbReference type="NCBI Taxonomy" id="1285928"/>
    <lineage>
        <taxon>Bacteria</taxon>
        <taxon>Pseudomonadati</taxon>
        <taxon>Bacteroidota</taxon>
        <taxon>Chitinophagia</taxon>
        <taxon>Chitinophagales</taxon>
        <taxon>Chitinophagaceae</taxon>
        <taxon>Niabella</taxon>
    </lineage>
</organism>